<feature type="binding site" evidence="2">
    <location>
        <position position="59"/>
    </location>
    <ligand>
        <name>Zn(2+)</name>
        <dbReference type="ChEBI" id="CHEBI:29105"/>
        <label>2</label>
    </ligand>
</feature>
<name>A0A5Q2MY75_9FIRM</name>
<feature type="active site" description="Nucleophile" evidence="1">
    <location>
        <position position="114"/>
    </location>
</feature>
<feature type="binding site" evidence="2">
    <location>
        <position position="132"/>
    </location>
    <ligand>
        <name>Zn(2+)</name>
        <dbReference type="ChEBI" id="CHEBI:29105"/>
        <label>2</label>
    </ligand>
</feature>
<evidence type="ECO:0000313" key="3">
    <source>
        <dbReference type="EMBL" id="QGG47834.1"/>
    </source>
</evidence>
<evidence type="ECO:0000313" key="4">
    <source>
        <dbReference type="Proteomes" id="UP000366051"/>
    </source>
</evidence>
<keyword evidence="3" id="KW-0031">Aminopeptidase</keyword>
<organism evidence="3 4">
    <name type="scientific">Heliorestis convoluta</name>
    <dbReference type="NCBI Taxonomy" id="356322"/>
    <lineage>
        <taxon>Bacteria</taxon>
        <taxon>Bacillati</taxon>
        <taxon>Bacillota</taxon>
        <taxon>Clostridia</taxon>
        <taxon>Eubacteriales</taxon>
        <taxon>Heliobacteriaceae</taxon>
        <taxon>Heliorestis</taxon>
    </lineage>
</organism>
<dbReference type="RefSeq" id="WP_153725133.1">
    <property type="nucleotide sequence ID" value="NZ_CP045875.1"/>
</dbReference>
<gene>
    <name evidence="3" type="ORF">FTV88_1736</name>
</gene>
<keyword evidence="2" id="KW-0862">Zinc</keyword>
<evidence type="ECO:0000256" key="1">
    <source>
        <dbReference type="PIRSR" id="PIRSR015853-1"/>
    </source>
</evidence>
<accession>A0A5Q2MY75</accession>
<dbReference type="InterPro" id="IPR036177">
    <property type="entry name" value="Peptidase_M55_sf"/>
</dbReference>
<keyword evidence="2" id="KW-0479">Metal-binding</keyword>
<dbReference type="InterPro" id="IPR007035">
    <property type="entry name" value="Peptidase_M55"/>
</dbReference>
<sequence>MRLYISADLEGVAGVVSPRQVTASAAYEEARRWMTEEVCAVSRGALAAGAEKIVVNDGHLSMTNLLLDHLPEKVEVLSGRPKEWGMMCSIDKGFDLAFFVGYHARQGSLGLLSHSYSDAIARIELNGIEVGELGFNAALAGFYGVPVGLVSGDAEVAVEGSHLVGTRFAVVKWPLSQQGARTLLPQKSQALLETHSYEVVRDWLSGENTVEAWCPGGPYQLMVEFRHARMAQVVACMPGLTQRGPCRVEYSHQDLPTLYKAFQAMLLLAHSVA</sequence>
<dbReference type="Gene3D" id="3.30.1360.130">
    <property type="entry name" value="Dipeptide transport protein"/>
    <property type="match status" value="1"/>
</dbReference>
<dbReference type="Proteomes" id="UP000366051">
    <property type="component" value="Chromosome"/>
</dbReference>
<keyword evidence="3" id="KW-0378">Hydrolase</keyword>
<dbReference type="OrthoDB" id="9785420at2"/>
<evidence type="ECO:0000256" key="2">
    <source>
        <dbReference type="PIRSR" id="PIRSR015853-2"/>
    </source>
</evidence>
<dbReference type="GO" id="GO:0046872">
    <property type="term" value="F:metal ion binding"/>
    <property type="evidence" value="ECO:0007669"/>
    <property type="project" value="UniProtKB-KW"/>
</dbReference>
<dbReference type="KEGG" id="hcv:FTV88_1736"/>
<feature type="binding site" evidence="2">
    <location>
        <position position="103"/>
    </location>
    <ligand>
        <name>Zn(2+)</name>
        <dbReference type="ChEBI" id="CHEBI:29105"/>
        <label>2</label>
    </ligand>
</feature>
<feature type="binding site" evidence="2">
    <location>
        <position position="10"/>
    </location>
    <ligand>
        <name>Zn(2+)</name>
        <dbReference type="ChEBI" id="CHEBI:29105"/>
        <label>1</label>
    </ligand>
</feature>
<reference evidence="4" key="1">
    <citation type="submission" date="2019-11" db="EMBL/GenBank/DDBJ databases">
        <title>Genome sequence of Heliorestis convoluta strain HH, an alkaliphilic and minimalistic phototrophic bacterium from a soda lake in Egypt.</title>
        <authorList>
            <person name="Dewey E.D."/>
            <person name="Stokes L.M."/>
            <person name="Burchell B.M."/>
            <person name="Shaffer K.N."/>
            <person name="Huntington A.M."/>
            <person name="Baker J.M."/>
            <person name="Nadendla S."/>
            <person name="Giglio M.G."/>
            <person name="Touchman J.W."/>
            <person name="Blankenship R.E."/>
            <person name="Madigan M.T."/>
            <person name="Sattley W.M."/>
        </authorList>
    </citation>
    <scope>NUCLEOTIDE SEQUENCE [LARGE SCALE GENOMIC DNA]</scope>
    <source>
        <strain evidence="4">HH</strain>
    </source>
</reference>
<dbReference type="AlphaFoldDB" id="A0A5Q2MY75"/>
<dbReference type="CDD" id="cd08663">
    <property type="entry name" value="DAP_dppA_1"/>
    <property type="match status" value="1"/>
</dbReference>
<feature type="binding site" evidence="2">
    <location>
        <position position="8"/>
    </location>
    <ligand>
        <name>Zn(2+)</name>
        <dbReference type="ChEBI" id="CHEBI:29105"/>
        <label>2</label>
    </ligand>
</feature>
<dbReference type="SUPFAM" id="SSF63992">
    <property type="entry name" value="Dipeptide transport protein"/>
    <property type="match status" value="1"/>
</dbReference>
<keyword evidence="4" id="KW-1185">Reference proteome</keyword>
<feature type="binding site" evidence="2">
    <location>
        <position position="8"/>
    </location>
    <ligand>
        <name>Zn(2+)</name>
        <dbReference type="ChEBI" id="CHEBI:29105"/>
        <label>1</label>
    </ligand>
</feature>
<dbReference type="EMBL" id="CP045875">
    <property type="protein sequence ID" value="QGG47834.1"/>
    <property type="molecule type" value="Genomic_DNA"/>
</dbReference>
<dbReference type="GO" id="GO:0004177">
    <property type="term" value="F:aminopeptidase activity"/>
    <property type="evidence" value="ECO:0007669"/>
    <property type="project" value="UniProtKB-KW"/>
</dbReference>
<dbReference type="InterPro" id="IPR027476">
    <property type="entry name" value="DppA_N"/>
</dbReference>
<protein>
    <submittedName>
        <fullName evidence="3">Peptidase m55, d-aminopeptidase, putative</fullName>
    </submittedName>
</protein>
<dbReference type="PIRSF" id="PIRSF015853">
    <property type="entry name" value="Pep_DppA"/>
    <property type="match status" value="1"/>
</dbReference>
<dbReference type="Pfam" id="PF04951">
    <property type="entry name" value="Peptidase_M55"/>
    <property type="match status" value="1"/>
</dbReference>
<proteinExistence type="predicted"/>
<keyword evidence="3" id="KW-0645">Protease</keyword>
<dbReference type="Gene3D" id="3.40.50.10780">
    <property type="entry name" value="Dipeptide transport protein"/>
    <property type="match status" value="1"/>
</dbReference>